<reference evidence="2" key="1">
    <citation type="submission" date="2018-05" db="EMBL/GenBank/DDBJ databases">
        <title>Ignatzschineria dubaiensis sp. nov., isolated from necrotic foot tissues of dromedaries (Camelus dromedarius) and associated maggots in Dubai, United Arab Emirates.</title>
        <authorList>
            <person name="Tsang C.C."/>
            <person name="Tang J.Y.M."/>
            <person name="Fong J.Y.H."/>
            <person name="Kinne J."/>
            <person name="Lee H.H."/>
            <person name="Joseph M."/>
            <person name="Jose S."/>
            <person name="Schuster R.K."/>
            <person name="Tang Y."/>
            <person name="Sivakumar S."/>
            <person name="Chen J.H.K."/>
            <person name="Teng J.L.L."/>
            <person name="Lau S.K.P."/>
            <person name="Wernery U."/>
            <person name="Woo P.C.Y."/>
        </authorList>
    </citation>
    <scope>NUCLEOTIDE SEQUENCE [LARGE SCALE GENOMIC DNA]</scope>
    <source>
        <strain evidence="2">KCTC 22644</strain>
    </source>
</reference>
<organism evidence="1 2">
    <name type="scientific">Ignatzschineria ureiclastica</name>
    <dbReference type="NCBI Taxonomy" id="472582"/>
    <lineage>
        <taxon>Bacteria</taxon>
        <taxon>Pseudomonadati</taxon>
        <taxon>Pseudomonadota</taxon>
        <taxon>Gammaproteobacteria</taxon>
        <taxon>Cardiobacteriales</taxon>
        <taxon>Ignatzschineriaceae</taxon>
        <taxon>Ignatzschineria</taxon>
    </lineage>
</organism>
<accession>A0A2U2AC95</accession>
<dbReference type="OrthoDB" id="71604at2"/>
<gene>
    <name evidence="1" type="ORF">DC083_09855</name>
</gene>
<dbReference type="Proteomes" id="UP000245020">
    <property type="component" value="Unassembled WGS sequence"/>
</dbReference>
<comment type="caution">
    <text evidence="1">The sequence shown here is derived from an EMBL/GenBank/DDBJ whole genome shotgun (WGS) entry which is preliminary data.</text>
</comment>
<dbReference type="RefSeq" id="WP_109190031.1">
    <property type="nucleotide sequence ID" value="NZ_BMYA01000009.1"/>
</dbReference>
<dbReference type="AlphaFoldDB" id="A0A2U2AC95"/>
<proteinExistence type="predicted"/>
<evidence type="ECO:0000313" key="1">
    <source>
        <dbReference type="EMBL" id="PWD80276.1"/>
    </source>
</evidence>
<protein>
    <submittedName>
        <fullName evidence="1">Zinc/iron-chelating domain-containing protein</fullName>
    </submittedName>
</protein>
<evidence type="ECO:0000313" key="2">
    <source>
        <dbReference type="Proteomes" id="UP000245020"/>
    </source>
</evidence>
<name>A0A2U2AC95_9GAMM</name>
<sequence>MQSQNTLFFPCTACGACCKYLHLAEELQEFDRGDGTCIHLLEPSNRCAIYETRPDICNIQKQYQLHYKETPWTEFVQENLQICEALQLDQKAKARFADSDAEIRRSSINSNDYNDIKGE</sequence>
<dbReference type="EMBL" id="QEWQ01000010">
    <property type="protein sequence ID" value="PWD80276.1"/>
    <property type="molecule type" value="Genomic_DNA"/>
</dbReference>
<dbReference type="Pfam" id="PF03692">
    <property type="entry name" value="CxxCxxCC"/>
    <property type="match status" value="1"/>
</dbReference>
<dbReference type="InterPro" id="IPR005358">
    <property type="entry name" value="Puta_zinc/iron-chelating_dom"/>
</dbReference>
<keyword evidence="2" id="KW-1185">Reference proteome</keyword>